<proteinExistence type="predicted"/>
<accession>A0A9P4WUW4</accession>
<sequence length="306" mass="34461">MNDLPIQLTPAQLEAQSILTHLLSKLQDSESKHHVRYSEWVARHPRLSDFCLRCIRPSVWSFLGSRWSLDGLKLIGDNPRTDVRAIYLNGILGLDKRVRIYVGQASSLRSRIAQHLNFRYRRDNPSLHYYALQRSIYNAIGVLAVLPSPNMGGHALPGMDDPSLLLNLLEMWMGLVFRSLPASMLEEWLPVGVSRRKEGKEGMFGELNIRCPLDQGDSELERIDLSESEDSLVREYLGLDAPKVSNAKDGPKDELERRKKEYAEQARKMNQGQKDLGVSANTLIAFGMGVVLGFALLKGLSGPVRR</sequence>
<protein>
    <submittedName>
        <fullName evidence="2">Uncharacterized protein</fullName>
    </submittedName>
</protein>
<dbReference type="Proteomes" id="UP000758155">
    <property type="component" value="Unassembled WGS sequence"/>
</dbReference>
<keyword evidence="1" id="KW-0812">Transmembrane</keyword>
<feature type="transmembrane region" description="Helical" evidence="1">
    <location>
        <begin position="276"/>
        <end position="297"/>
    </location>
</feature>
<keyword evidence="1" id="KW-1133">Transmembrane helix</keyword>
<keyword evidence="1" id="KW-0472">Membrane</keyword>
<reference evidence="2" key="1">
    <citation type="submission" date="2019-04" db="EMBL/GenBank/DDBJ databases">
        <title>Sequencing of skin fungus with MAO and IRED activity.</title>
        <authorList>
            <person name="Marsaioli A.J."/>
            <person name="Bonatto J.M.C."/>
            <person name="Reis Junior O."/>
        </authorList>
    </citation>
    <scope>NUCLEOTIDE SEQUENCE</scope>
    <source>
        <strain evidence="2">28M1</strain>
    </source>
</reference>
<keyword evidence="3" id="KW-1185">Reference proteome</keyword>
<evidence type="ECO:0000313" key="3">
    <source>
        <dbReference type="Proteomes" id="UP000758155"/>
    </source>
</evidence>
<dbReference type="OrthoDB" id="5412936at2759"/>
<organism evidence="2 3">
    <name type="scientific">Didymella heteroderae</name>
    <dbReference type="NCBI Taxonomy" id="1769908"/>
    <lineage>
        <taxon>Eukaryota</taxon>
        <taxon>Fungi</taxon>
        <taxon>Dikarya</taxon>
        <taxon>Ascomycota</taxon>
        <taxon>Pezizomycotina</taxon>
        <taxon>Dothideomycetes</taxon>
        <taxon>Pleosporomycetidae</taxon>
        <taxon>Pleosporales</taxon>
        <taxon>Pleosporineae</taxon>
        <taxon>Didymellaceae</taxon>
        <taxon>Didymella</taxon>
    </lineage>
</organism>
<evidence type="ECO:0000256" key="1">
    <source>
        <dbReference type="SAM" id="Phobius"/>
    </source>
</evidence>
<dbReference type="AlphaFoldDB" id="A0A9P4WUW4"/>
<evidence type="ECO:0000313" key="2">
    <source>
        <dbReference type="EMBL" id="KAF3043511.1"/>
    </source>
</evidence>
<comment type="caution">
    <text evidence="2">The sequence shown here is derived from an EMBL/GenBank/DDBJ whole genome shotgun (WGS) entry which is preliminary data.</text>
</comment>
<gene>
    <name evidence="2" type="ORF">E8E12_009955</name>
</gene>
<dbReference type="EMBL" id="SWKV01000012">
    <property type="protein sequence ID" value="KAF3043511.1"/>
    <property type="molecule type" value="Genomic_DNA"/>
</dbReference>
<name>A0A9P4WUW4_9PLEO</name>